<evidence type="ECO:0000313" key="2">
    <source>
        <dbReference type="EMBL" id="ADF45914.1"/>
    </source>
</evidence>
<organism evidence="2">
    <name type="scientific">Eleocharis uniglumis subsp. sterneri</name>
    <dbReference type="NCBI Taxonomy" id="754385"/>
    <lineage>
        <taxon>Eukaryota</taxon>
        <taxon>Viridiplantae</taxon>
        <taxon>Streptophyta</taxon>
        <taxon>Embryophyta</taxon>
        <taxon>Tracheophyta</taxon>
        <taxon>Spermatophyta</taxon>
        <taxon>Magnoliopsida</taxon>
        <taxon>Liliopsida</taxon>
        <taxon>Poales</taxon>
        <taxon>Cyperaceae</taxon>
        <taxon>Cyperoideae</taxon>
        <taxon>Eleocharideae</taxon>
        <taxon>Eleocharis</taxon>
    </lineage>
</organism>
<dbReference type="AlphaFoldDB" id="D5LVD7"/>
<keyword evidence="2" id="KW-0695">RNA-directed DNA polymerase</keyword>
<accession>D5LVD7</accession>
<reference evidence="2" key="1">
    <citation type="journal article" date="2010" name="BMC Plant Biol.">
        <title>Correlated evolution of LTR retrotransposons and genome size in the genus Eleocharis.</title>
        <authorList>
            <person name="Zedek F."/>
            <person name="Smerda J."/>
            <person name="Smarda P."/>
            <person name="Bures P."/>
        </authorList>
    </citation>
    <scope>NUCLEOTIDE SEQUENCE</scope>
</reference>
<dbReference type="InterPro" id="IPR013103">
    <property type="entry name" value="RVT_2"/>
</dbReference>
<proteinExistence type="predicted"/>
<feature type="domain" description="Reverse transcriptase Ty1/copia-type" evidence="1">
    <location>
        <begin position="1"/>
        <end position="88"/>
    </location>
</feature>
<name>D5LVD7_9POAL</name>
<feature type="non-terminal residue" evidence="2">
    <location>
        <position position="1"/>
    </location>
</feature>
<dbReference type="EMBL" id="GU976627">
    <property type="protein sequence ID" value="ADF45914.1"/>
    <property type="molecule type" value="Genomic_DNA"/>
</dbReference>
<feature type="non-terminal residue" evidence="2">
    <location>
        <position position="88"/>
    </location>
</feature>
<keyword evidence="2" id="KW-0548">Nucleotidyltransferase</keyword>
<dbReference type="GO" id="GO:0003964">
    <property type="term" value="F:RNA-directed DNA polymerase activity"/>
    <property type="evidence" value="ECO:0007669"/>
    <property type="project" value="UniProtKB-KW"/>
</dbReference>
<evidence type="ECO:0000259" key="1">
    <source>
        <dbReference type="Pfam" id="PF07727"/>
    </source>
</evidence>
<keyword evidence="2" id="KW-0808">Transferase</keyword>
<dbReference type="Pfam" id="PF07727">
    <property type="entry name" value="RVT_2"/>
    <property type="match status" value="1"/>
</dbReference>
<protein>
    <submittedName>
        <fullName evidence="2">Reverse transcriptase</fullName>
    </submittedName>
</protein>
<sequence length="88" mass="9992">TAFLHGDLLESVYIEQPPCYVDQTLSQHVCNLKKAIYGLIQPPRSRFSKLKSILHAQKFVSCHVSTSLFIFQSSSGLPFMLIYVDDML</sequence>